<evidence type="ECO:0000313" key="1">
    <source>
        <dbReference type="EMBL" id="EFA98140.1"/>
    </source>
</evidence>
<proteinExistence type="predicted"/>
<sequence length="165" mass="19256">MGTLLKGFTNHLCRFIAFRNGSPWLEIIVIMLKEFNCEIYPRKLWVATSFEDVKDKFVCHKNDEKPIEKYEDGNAYTYQCVMHKKSKKYGTLILFVFEGEVLGSDIVKRIAHESLHAVNSIFNELGIEYDLSNDEHAAYMVGWVAKCCWKVLQNEIYKENDESKD</sequence>
<accession>D1VXI0</accession>
<organism evidence="1 2">
    <name type="scientific">Hoylesella timonensis CRIS 5C-B1</name>
    <dbReference type="NCBI Taxonomy" id="679189"/>
    <lineage>
        <taxon>Bacteria</taxon>
        <taxon>Pseudomonadati</taxon>
        <taxon>Bacteroidota</taxon>
        <taxon>Bacteroidia</taxon>
        <taxon>Bacteroidales</taxon>
        <taxon>Prevotellaceae</taxon>
        <taxon>Hoylesella</taxon>
    </lineage>
</organism>
<comment type="caution">
    <text evidence="1">The sequence shown here is derived from an EMBL/GenBank/DDBJ whole genome shotgun (WGS) entry which is preliminary data.</text>
</comment>
<reference evidence="1 2" key="1">
    <citation type="submission" date="2009-12" db="EMBL/GenBank/DDBJ databases">
        <title>Genome Sequence of Prevotella timonensis CRIS 5C-B1.</title>
        <authorList>
            <person name="Durkin A.S."/>
            <person name="Madupu R."/>
            <person name="Torralba M."/>
            <person name="Methe B."/>
            <person name="Sutton G."/>
            <person name="Strausberg R.L."/>
            <person name="Nelson K.E."/>
        </authorList>
    </citation>
    <scope>NUCLEOTIDE SEQUENCE [LARGE SCALE GENOMIC DNA]</scope>
    <source>
        <strain evidence="1 2">CRIS 5C-B1</strain>
    </source>
</reference>
<dbReference type="Proteomes" id="UP000004001">
    <property type="component" value="Unassembled WGS sequence"/>
</dbReference>
<dbReference type="AlphaFoldDB" id="D1VXI0"/>
<gene>
    <name evidence="1" type="ORF">HMPREF9019_0916</name>
</gene>
<dbReference type="EMBL" id="ADEF01000013">
    <property type="protein sequence ID" value="EFA98140.1"/>
    <property type="molecule type" value="Genomic_DNA"/>
</dbReference>
<protein>
    <submittedName>
        <fullName evidence="1">Uncharacterized protein</fullName>
    </submittedName>
</protein>
<evidence type="ECO:0000313" key="2">
    <source>
        <dbReference type="Proteomes" id="UP000004001"/>
    </source>
</evidence>
<name>D1VXI0_9BACT</name>
<keyword evidence="2" id="KW-1185">Reference proteome</keyword>